<dbReference type="SUPFAM" id="SSF48498">
    <property type="entry name" value="Tetracyclin repressor-like, C-terminal domain"/>
    <property type="match status" value="1"/>
</dbReference>
<dbReference type="InterPro" id="IPR050109">
    <property type="entry name" value="HTH-type_TetR-like_transc_reg"/>
</dbReference>
<keyword evidence="3" id="KW-0804">Transcription</keyword>
<dbReference type="SUPFAM" id="SSF46689">
    <property type="entry name" value="Homeodomain-like"/>
    <property type="match status" value="1"/>
</dbReference>
<evidence type="ECO:0000256" key="2">
    <source>
        <dbReference type="ARBA" id="ARBA00023125"/>
    </source>
</evidence>
<evidence type="ECO:0000313" key="6">
    <source>
        <dbReference type="EMBL" id="UGS27224.1"/>
    </source>
</evidence>
<dbReference type="Gene3D" id="1.10.357.10">
    <property type="entry name" value="Tetracycline Repressor, domain 2"/>
    <property type="match status" value="1"/>
</dbReference>
<evidence type="ECO:0000256" key="1">
    <source>
        <dbReference type="ARBA" id="ARBA00023015"/>
    </source>
</evidence>
<dbReference type="InterPro" id="IPR001647">
    <property type="entry name" value="HTH_TetR"/>
</dbReference>
<accession>A0ABY3RTE1</accession>
<evidence type="ECO:0000259" key="5">
    <source>
        <dbReference type="PROSITE" id="PS50977"/>
    </source>
</evidence>
<name>A0ABY3RTE1_9MICO</name>
<dbReference type="EMBL" id="CP082781">
    <property type="protein sequence ID" value="UGS27224.1"/>
    <property type="molecule type" value="Genomic_DNA"/>
</dbReference>
<proteinExistence type="predicted"/>
<dbReference type="PANTHER" id="PTHR30055">
    <property type="entry name" value="HTH-TYPE TRANSCRIPTIONAL REGULATOR RUTR"/>
    <property type="match status" value="1"/>
</dbReference>
<feature type="domain" description="HTH tetR-type" evidence="5">
    <location>
        <begin position="16"/>
        <end position="76"/>
    </location>
</feature>
<sequence>MSGASGRAPGRRARATLTRAGILDAATRIVVAGGPAALTLRRLGTVLGADHTAVLRHFASKDEIVLAMAERMLDGAIADVAPGPDWAETFRDLARRLRRACLVQPAVAVLVATRITRSPAEFRGADLVLATLERAGFRGREAVVLYRVLTDLVFAVSAYEASASLLDPESRAGDRLALGHDYLRASPAEYPHLAAAAPQLVGIGDDEVFETSLALVLDGLRFRLSTREAPFR</sequence>
<dbReference type="Proteomes" id="UP001199642">
    <property type="component" value="Chromosome"/>
</dbReference>
<feature type="DNA-binding region" description="H-T-H motif" evidence="4">
    <location>
        <begin position="39"/>
        <end position="58"/>
    </location>
</feature>
<keyword evidence="7" id="KW-1185">Reference proteome</keyword>
<dbReference type="Gene3D" id="1.10.10.60">
    <property type="entry name" value="Homeodomain-like"/>
    <property type="match status" value="1"/>
</dbReference>
<gene>
    <name evidence="6" type="ORF">K8F61_03160</name>
</gene>
<evidence type="ECO:0000256" key="4">
    <source>
        <dbReference type="PROSITE-ProRule" id="PRU00335"/>
    </source>
</evidence>
<dbReference type="InterPro" id="IPR009057">
    <property type="entry name" value="Homeodomain-like_sf"/>
</dbReference>
<evidence type="ECO:0000313" key="7">
    <source>
        <dbReference type="Proteomes" id="UP001199642"/>
    </source>
</evidence>
<evidence type="ECO:0000256" key="3">
    <source>
        <dbReference type="ARBA" id="ARBA00023163"/>
    </source>
</evidence>
<dbReference type="Pfam" id="PF00440">
    <property type="entry name" value="TetR_N"/>
    <property type="match status" value="1"/>
</dbReference>
<keyword evidence="2 4" id="KW-0238">DNA-binding</keyword>
<organism evidence="6 7">
    <name type="scientific">Microbacterium resistens</name>
    <dbReference type="NCBI Taxonomy" id="156977"/>
    <lineage>
        <taxon>Bacteria</taxon>
        <taxon>Bacillati</taxon>
        <taxon>Actinomycetota</taxon>
        <taxon>Actinomycetes</taxon>
        <taxon>Micrococcales</taxon>
        <taxon>Microbacteriaceae</taxon>
        <taxon>Microbacterium</taxon>
    </lineage>
</organism>
<reference evidence="6 7" key="1">
    <citation type="submission" date="2023-01" db="EMBL/GenBank/DDBJ databases">
        <title>Characterization of estradiol degrading bacteria Microbacterium sp. MZT7 and reveal degrading genes through genome analysis.</title>
        <authorList>
            <person name="Hao P."/>
            <person name="Gao Y."/>
        </authorList>
    </citation>
    <scope>NUCLEOTIDE SEQUENCE [LARGE SCALE GENOMIC DNA]</scope>
    <source>
        <strain evidence="6 7">MZT7</strain>
    </source>
</reference>
<protein>
    <submittedName>
        <fullName evidence="6">TetR/AcrR family transcriptional regulator</fullName>
    </submittedName>
</protein>
<dbReference type="PANTHER" id="PTHR30055:SF151">
    <property type="entry name" value="TRANSCRIPTIONAL REGULATORY PROTEIN"/>
    <property type="match status" value="1"/>
</dbReference>
<keyword evidence="1" id="KW-0805">Transcription regulation</keyword>
<dbReference type="PROSITE" id="PS50977">
    <property type="entry name" value="HTH_TETR_2"/>
    <property type="match status" value="1"/>
</dbReference>
<dbReference type="Pfam" id="PF02909">
    <property type="entry name" value="TetR_C_1"/>
    <property type="match status" value="1"/>
</dbReference>
<dbReference type="InterPro" id="IPR036271">
    <property type="entry name" value="Tet_transcr_reg_TetR-rel_C_sf"/>
</dbReference>
<dbReference type="RefSeq" id="WP_231820651.1">
    <property type="nucleotide sequence ID" value="NZ_CP082781.1"/>
</dbReference>
<dbReference type="InterPro" id="IPR004111">
    <property type="entry name" value="Repressor_TetR_C"/>
</dbReference>